<organism evidence="2 3">
    <name type="scientific">Friedmanniomyces simplex</name>
    <dbReference type="NCBI Taxonomy" id="329884"/>
    <lineage>
        <taxon>Eukaryota</taxon>
        <taxon>Fungi</taxon>
        <taxon>Dikarya</taxon>
        <taxon>Ascomycota</taxon>
        <taxon>Pezizomycotina</taxon>
        <taxon>Dothideomycetes</taxon>
        <taxon>Dothideomycetidae</taxon>
        <taxon>Mycosphaerellales</taxon>
        <taxon>Teratosphaeriaceae</taxon>
        <taxon>Friedmanniomyces</taxon>
    </lineage>
</organism>
<accession>A0A4V5NDP6</accession>
<protein>
    <submittedName>
        <fullName evidence="2">Uncharacterized protein</fullName>
    </submittedName>
</protein>
<evidence type="ECO:0000256" key="1">
    <source>
        <dbReference type="SAM" id="MobiDB-lite"/>
    </source>
</evidence>
<proteinExistence type="predicted"/>
<reference evidence="2 3" key="1">
    <citation type="submission" date="2017-03" db="EMBL/GenBank/DDBJ databases">
        <title>Genomes of endolithic fungi from Antarctica.</title>
        <authorList>
            <person name="Coleine C."/>
            <person name="Masonjones S."/>
            <person name="Stajich J.E."/>
        </authorList>
    </citation>
    <scope>NUCLEOTIDE SEQUENCE [LARGE SCALE GENOMIC DNA]</scope>
    <source>
        <strain evidence="2 3">CCFEE 5184</strain>
    </source>
</reference>
<keyword evidence="3" id="KW-1185">Reference proteome</keyword>
<evidence type="ECO:0000313" key="3">
    <source>
        <dbReference type="Proteomes" id="UP000309340"/>
    </source>
</evidence>
<name>A0A4V5NDP6_9PEZI</name>
<dbReference type="AlphaFoldDB" id="A0A4V5NDP6"/>
<dbReference type="Proteomes" id="UP000309340">
    <property type="component" value="Unassembled WGS sequence"/>
</dbReference>
<gene>
    <name evidence="2" type="ORF">B0A55_11072</name>
</gene>
<dbReference type="EMBL" id="NAJQ01000982">
    <property type="protein sequence ID" value="TKA63149.1"/>
    <property type="molecule type" value="Genomic_DNA"/>
</dbReference>
<sequence>MDFVIQTQGAEQLRLWEPASGARYLEAAARRLDLALGVDVEEYGHGRGKQAAGSRVQLPSRGQVQKRAVRFEAPSAYLRDLMEDENRYAASDISVQKPSVRNALSRIIKNLMDTPSIKLDEDIRKQWTAAKTLGPDQLLTILQSSLDANELQQCFAFRSILDRCGGILGWVKETYSKRIAHFRAPENSSEDFLAYGLASDILWQAARARRSSPRYLKYNTLLGAFAHAMSDYVGEASGELLKMARQSVESLRRSSTDEELGKGSTDDEKVVGKMELRVQGPKFAIKSTEPTAEEKEAWKRTEEATGEGRRSPESLSRGERRAIWERAVHMAL</sequence>
<feature type="compositionally biased region" description="Basic and acidic residues" evidence="1">
    <location>
        <begin position="292"/>
        <end position="321"/>
    </location>
</feature>
<comment type="caution">
    <text evidence="2">The sequence shown here is derived from an EMBL/GenBank/DDBJ whole genome shotgun (WGS) entry which is preliminary data.</text>
</comment>
<evidence type="ECO:0000313" key="2">
    <source>
        <dbReference type="EMBL" id="TKA63149.1"/>
    </source>
</evidence>
<feature type="region of interest" description="Disordered" evidence="1">
    <location>
        <begin position="281"/>
        <end position="321"/>
    </location>
</feature>